<dbReference type="InterPro" id="IPR050951">
    <property type="entry name" value="Retrovirus_Pol_polyprotein"/>
</dbReference>
<evidence type="ECO:0000313" key="1">
    <source>
        <dbReference type="EMBL" id="KAK2727953.1"/>
    </source>
</evidence>
<dbReference type="GO" id="GO:0071897">
    <property type="term" value="P:DNA biosynthetic process"/>
    <property type="evidence" value="ECO:0007669"/>
    <property type="project" value="UniProtKB-ARBA"/>
</dbReference>
<sequence length="133" mass="15060">MQPCPDRIKIIIDQYADVFEGIGQLPGVCKLTLKEGAVPTVPPPKRVPFALEKRLKAELDRLEQMKIIEKVTKHTDWVNSVVIVEKANGNLRICLDPVDLNKNLKRPHYPIPKFESITQRSAGAKIFYKLDAT</sequence>
<gene>
    <name evidence="1" type="ORF">QYM36_008431</name>
</gene>
<dbReference type="AlphaFoldDB" id="A0AA88IGV7"/>
<dbReference type="EMBL" id="JAVRJZ010000001">
    <property type="protein sequence ID" value="KAK2727953.1"/>
    <property type="molecule type" value="Genomic_DNA"/>
</dbReference>
<accession>A0AA88IGV7</accession>
<dbReference type="InterPro" id="IPR043128">
    <property type="entry name" value="Rev_trsase/Diguanyl_cyclase"/>
</dbReference>
<organism evidence="1 2">
    <name type="scientific">Artemia franciscana</name>
    <name type="common">Brine shrimp</name>
    <name type="synonym">Artemia sanfranciscana</name>
    <dbReference type="NCBI Taxonomy" id="6661"/>
    <lineage>
        <taxon>Eukaryota</taxon>
        <taxon>Metazoa</taxon>
        <taxon>Ecdysozoa</taxon>
        <taxon>Arthropoda</taxon>
        <taxon>Crustacea</taxon>
        <taxon>Branchiopoda</taxon>
        <taxon>Anostraca</taxon>
        <taxon>Artemiidae</taxon>
        <taxon>Artemia</taxon>
    </lineage>
</organism>
<name>A0AA88IGV7_ARTSF</name>
<protein>
    <submittedName>
        <fullName evidence="1">Uncharacterized protein</fullName>
    </submittedName>
</protein>
<keyword evidence="2" id="KW-1185">Reference proteome</keyword>
<proteinExistence type="predicted"/>
<dbReference type="SUPFAM" id="SSF56672">
    <property type="entry name" value="DNA/RNA polymerases"/>
    <property type="match status" value="1"/>
</dbReference>
<dbReference type="PANTHER" id="PTHR37984:SF5">
    <property type="entry name" value="PROTEIN NYNRIN-LIKE"/>
    <property type="match status" value="1"/>
</dbReference>
<dbReference type="Gene3D" id="3.30.70.270">
    <property type="match status" value="1"/>
</dbReference>
<reference evidence="1" key="1">
    <citation type="submission" date="2023-07" db="EMBL/GenBank/DDBJ databases">
        <title>Chromosome-level genome assembly of Artemia franciscana.</title>
        <authorList>
            <person name="Jo E."/>
        </authorList>
    </citation>
    <scope>NUCLEOTIDE SEQUENCE</scope>
    <source>
        <tissue evidence="1">Whole body</tissue>
    </source>
</reference>
<dbReference type="PANTHER" id="PTHR37984">
    <property type="entry name" value="PROTEIN CBG26694"/>
    <property type="match status" value="1"/>
</dbReference>
<evidence type="ECO:0000313" key="2">
    <source>
        <dbReference type="Proteomes" id="UP001187531"/>
    </source>
</evidence>
<dbReference type="Proteomes" id="UP001187531">
    <property type="component" value="Unassembled WGS sequence"/>
</dbReference>
<comment type="caution">
    <text evidence="1">The sequence shown here is derived from an EMBL/GenBank/DDBJ whole genome shotgun (WGS) entry which is preliminary data.</text>
</comment>
<dbReference type="InterPro" id="IPR043502">
    <property type="entry name" value="DNA/RNA_pol_sf"/>
</dbReference>
<dbReference type="Gene3D" id="3.10.10.10">
    <property type="entry name" value="HIV Type 1 Reverse Transcriptase, subunit A, domain 1"/>
    <property type="match status" value="1"/>
</dbReference>